<dbReference type="PANTHER" id="PTHR10352">
    <property type="entry name" value="EUKARYOTIC TRANSLATION INITIATION FACTOR 3 SUBUNIT G"/>
    <property type="match status" value="1"/>
</dbReference>
<dbReference type="InterPro" id="IPR012677">
    <property type="entry name" value="Nucleotide-bd_a/b_plait_sf"/>
</dbReference>
<evidence type="ECO:0000313" key="5">
    <source>
        <dbReference type="EMBL" id="GMT29988.1"/>
    </source>
</evidence>
<feature type="domain" description="RRM" evidence="4">
    <location>
        <begin position="150"/>
        <end position="227"/>
    </location>
</feature>
<dbReference type="SUPFAM" id="SSF54928">
    <property type="entry name" value="RNA-binding domain, RBD"/>
    <property type="match status" value="1"/>
</dbReference>
<feature type="region of interest" description="Disordered" evidence="3">
    <location>
        <begin position="237"/>
        <end position="264"/>
    </location>
</feature>
<dbReference type="GO" id="GO:0003723">
    <property type="term" value="F:RNA binding"/>
    <property type="evidence" value="ECO:0007669"/>
    <property type="project" value="UniProtKB-UniRule"/>
</dbReference>
<dbReference type="InterPro" id="IPR035979">
    <property type="entry name" value="RBD_domain_sf"/>
</dbReference>
<feature type="compositionally biased region" description="Acidic residues" evidence="3">
    <location>
        <begin position="255"/>
        <end position="264"/>
    </location>
</feature>
<comment type="caution">
    <text evidence="5">The sequence shown here is derived from an EMBL/GenBank/DDBJ whole genome shotgun (WGS) entry which is preliminary data.</text>
</comment>
<feature type="compositionally biased region" description="Basic and acidic residues" evidence="3">
    <location>
        <begin position="13"/>
        <end position="52"/>
    </location>
</feature>
<proteinExistence type="predicted"/>
<dbReference type="PROSITE" id="PS50102">
    <property type="entry name" value="RRM"/>
    <property type="match status" value="1"/>
</dbReference>
<reference evidence="5" key="1">
    <citation type="submission" date="2023-10" db="EMBL/GenBank/DDBJ databases">
        <title>Genome assembly of Pristionchus species.</title>
        <authorList>
            <person name="Yoshida K."/>
            <person name="Sommer R.J."/>
        </authorList>
    </citation>
    <scope>NUCLEOTIDE SEQUENCE</scope>
    <source>
        <strain evidence="5">RS5133</strain>
    </source>
</reference>
<dbReference type="Gene3D" id="3.30.70.330">
    <property type="match status" value="1"/>
</dbReference>
<sequence>MEEAVAVRHRLTKMEEKEQSHCARTTTERVESARAPCDAEKELEKEEIRRSPESPCVDASTTTAVDSPSCEESTQKLQLHDLRRLQQNLVECLQHLQLQHHKSEQQLQQMPYRQPQSIAGSETLDTGKFPHETQKRRAHDLDYSPEAIRGRITIYRVPATKSLQEVQQFLRPIGPVISLSYPRTPDGRHRSFAFAKFETNEEADEAVRRLNGTRLSGCEVCVKRTEFWFRNDPPPIRALADEQHPPKFGCGERPPDDDDSHLCT</sequence>
<organism evidence="5 6">
    <name type="scientific">Pristionchus fissidentatus</name>
    <dbReference type="NCBI Taxonomy" id="1538716"/>
    <lineage>
        <taxon>Eukaryota</taxon>
        <taxon>Metazoa</taxon>
        <taxon>Ecdysozoa</taxon>
        <taxon>Nematoda</taxon>
        <taxon>Chromadorea</taxon>
        <taxon>Rhabditida</taxon>
        <taxon>Rhabditina</taxon>
        <taxon>Diplogasteromorpha</taxon>
        <taxon>Diplogasteroidea</taxon>
        <taxon>Neodiplogasteridae</taxon>
        <taxon>Pristionchus</taxon>
    </lineage>
</organism>
<evidence type="ECO:0000256" key="2">
    <source>
        <dbReference type="PROSITE-ProRule" id="PRU00176"/>
    </source>
</evidence>
<dbReference type="Pfam" id="PF00076">
    <property type="entry name" value="RRM_1"/>
    <property type="match status" value="1"/>
</dbReference>
<evidence type="ECO:0000256" key="3">
    <source>
        <dbReference type="SAM" id="MobiDB-lite"/>
    </source>
</evidence>
<gene>
    <name evidence="5" type="ORF">PFISCL1PPCAC_21285</name>
</gene>
<keyword evidence="6" id="KW-1185">Reference proteome</keyword>
<accession>A0AAV5WER5</accession>
<evidence type="ECO:0000259" key="4">
    <source>
        <dbReference type="PROSITE" id="PS50102"/>
    </source>
</evidence>
<dbReference type="InterPro" id="IPR000504">
    <property type="entry name" value="RRM_dom"/>
</dbReference>
<keyword evidence="1 2" id="KW-0694">RNA-binding</keyword>
<name>A0AAV5WER5_9BILA</name>
<feature type="region of interest" description="Disordered" evidence="3">
    <location>
        <begin position="13"/>
        <end position="67"/>
    </location>
</feature>
<dbReference type="CDD" id="cd00590">
    <property type="entry name" value="RRM_SF"/>
    <property type="match status" value="1"/>
</dbReference>
<dbReference type="Proteomes" id="UP001432322">
    <property type="component" value="Unassembled WGS sequence"/>
</dbReference>
<dbReference type="EMBL" id="BTSY01000005">
    <property type="protein sequence ID" value="GMT29988.1"/>
    <property type="molecule type" value="Genomic_DNA"/>
</dbReference>
<dbReference type="SMART" id="SM00360">
    <property type="entry name" value="RRM"/>
    <property type="match status" value="1"/>
</dbReference>
<dbReference type="AlphaFoldDB" id="A0AAV5WER5"/>
<protein>
    <recommendedName>
        <fullName evidence="4">RRM domain-containing protein</fullName>
    </recommendedName>
</protein>
<evidence type="ECO:0000256" key="1">
    <source>
        <dbReference type="ARBA" id="ARBA00022884"/>
    </source>
</evidence>
<evidence type="ECO:0000313" key="6">
    <source>
        <dbReference type="Proteomes" id="UP001432322"/>
    </source>
</evidence>